<keyword evidence="5 11" id="KW-0808">Transferase</keyword>
<dbReference type="GO" id="GO:0016740">
    <property type="term" value="F:transferase activity"/>
    <property type="evidence" value="ECO:0007669"/>
    <property type="project" value="UniProtKB-UniRule"/>
</dbReference>
<evidence type="ECO:0000256" key="4">
    <source>
        <dbReference type="ARBA" id="ARBA00022630"/>
    </source>
</evidence>
<evidence type="ECO:0000256" key="7">
    <source>
        <dbReference type="ARBA" id="ARBA00022827"/>
    </source>
</evidence>
<evidence type="ECO:0000256" key="1">
    <source>
        <dbReference type="ARBA" id="ARBA00008282"/>
    </source>
</evidence>
<dbReference type="Gene3D" id="3.10.520.10">
    <property type="entry name" value="ApbE-like domains"/>
    <property type="match status" value="1"/>
</dbReference>
<evidence type="ECO:0000256" key="11">
    <source>
        <dbReference type="PIRNR" id="PIRNR006268"/>
    </source>
</evidence>
<proteinExistence type="inferred from homology"/>
<keyword evidence="8 11" id="KW-0460">Magnesium</keyword>
<dbReference type="PANTHER" id="PTHR30040:SF2">
    <property type="entry name" value="FAD:PROTEIN FMN TRANSFERASE"/>
    <property type="match status" value="1"/>
</dbReference>
<reference evidence="13 14" key="1">
    <citation type="submission" date="2015-10" db="EMBL/GenBank/DDBJ databases">
        <title>Metagenome-Assembled Genomes uncover a global brackish microbiome.</title>
        <authorList>
            <person name="Hugerth L.W."/>
            <person name="Larsson J."/>
            <person name="Alneberg J."/>
            <person name="Lindh M.V."/>
            <person name="Legrand C."/>
            <person name="Pinhassi J."/>
            <person name="Andersson A.F."/>
        </authorList>
    </citation>
    <scope>NUCLEOTIDE SEQUENCE [LARGE SCALE GENOMIC DNA]</scope>
    <source>
        <strain evidence="13">BACL4 MAG-120507-bin80</strain>
    </source>
</reference>
<dbReference type="InterPro" id="IPR003374">
    <property type="entry name" value="ApbE-like_sf"/>
</dbReference>
<keyword evidence="6 11" id="KW-0479">Metal-binding</keyword>
<organism evidence="13 14">
    <name type="scientific">OM182 bacterium BACL3 MAG-120507-bin80</name>
    <dbReference type="NCBI Taxonomy" id="1655577"/>
    <lineage>
        <taxon>Bacteria</taxon>
        <taxon>Pseudomonadati</taxon>
        <taxon>Pseudomonadota</taxon>
        <taxon>Gammaproteobacteria</taxon>
        <taxon>OMG group</taxon>
        <taxon>OM182 clade</taxon>
    </lineage>
</organism>
<evidence type="ECO:0000256" key="5">
    <source>
        <dbReference type="ARBA" id="ARBA00022679"/>
    </source>
</evidence>
<evidence type="ECO:0000256" key="10">
    <source>
        <dbReference type="ARBA" id="ARBA00048540"/>
    </source>
</evidence>
<evidence type="ECO:0000256" key="6">
    <source>
        <dbReference type="ARBA" id="ARBA00022723"/>
    </source>
</evidence>
<name>A0A0R2SEI5_9GAMM</name>
<dbReference type="EC" id="2.7.1.180" evidence="2 11"/>
<protein>
    <recommendedName>
        <fullName evidence="3 11">FAD:protein FMN transferase</fullName>
        <ecNumber evidence="2 11">2.7.1.180</ecNumber>
    </recommendedName>
    <alternativeName>
        <fullName evidence="9 11">Flavin transferase</fullName>
    </alternativeName>
</protein>
<dbReference type="PANTHER" id="PTHR30040">
    <property type="entry name" value="THIAMINE BIOSYNTHESIS LIPOPROTEIN APBE"/>
    <property type="match status" value="1"/>
</dbReference>
<comment type="caution">
    <text evidence="13">The sequence shown here is derived from an EMBL/GenBank/DDBJ whole genome shotgun (WGS) entry which is preliminary data.</text>
</comment>
<evidence type="ECO:0000256" key="12">
    <source>
        <dbReference type="PIRSR" id="PIRSR006268-2"/>
    </source>
</evidence>
<sequence length="317" mass="34288">MGTTYSVQFAAKVPPDVAVALEKDTARLLGKLDKEIFSTYVRSSEISRLSQSSLDAPVQISTEMAEVLQEALKVAAETDGAFDVTIAPLVNLWGFGPQRNNADGAAPSQSSLREALDRVDYRALVLDMSALTLARTSDVEIDLSAIAKGYAVDRVAELLEAYEIHDFFVEVGGELRISGHKDESKRGWVPAIEAPLSGLSQIYEIFLSRGDSIAVAGSGDYRNYFEVDGVRYSHEIDPRSGRPIEHTLAAVTVIDESAMRADALATAYMIMGVEAAKQTADAAGQAAYFIVRSGLGASGEPRFEAQHTEAFARYLVR</sequence>
<feature type="binding site" evidence="12">
    <location>
        <position position="262"/>
    </location>
    <ligand>
        <name>Mg(2+)</name>
        <dbReference type="ChEBI" id="CHEBI:18420"/>
    </ligand>
</feature>
<gene>
    <name evidence="13" type="ORF">ABR69_09855</name>
</gene>
<comment type="cofactor">
    <cofactor evidence="12">
        <name>Mg(2+)</name>
        <dbReference type="ChEBI" id="CHEBI:18420"/>
    </cofactor>
    <cofactor evidence="12">
        <name>Mn(2+)</name>
        <dbReference type="ChEBI" id="CHEBI:29035"/>
    </cofactor>
    <text evidence="12">Magnesium. Can also use manganese.</text>
</comment>
<dbReference type="PIRSF" id="PIRSF006268">
    <property type="entry name" value="ApbE"/>
    <property type="match status" value="1"/>
</dbReference>
<accession>A0A0R2SEI5</accession>
<dbReference type="AlphaFoldDB" id="A0A0R2SEI5"/>
<dbReference type="Pfam" id="PF02424">
    <property type="entry name" value="ApbE"/>
    <property type="match status" value="1"/>
</dbReference>
<keyword evidence="4 11" id="KW-0285">Flavoprotein</keyword>
<dbReference type="SUPFAM" id="SSF143631">
    <property type="entry name" value="ApbE-like"/>
    <property type="match status" value="1"/>
</dbReference>
<dbReference type="InterPro" id="IPR024932">
    <property type="entry name" value="ApbE"/>
</dbReference>
<feature type="binding site" evidence="12">
    <location>
        <position position="266"/>
    </location>
    <ligand>
        <name>Mg(2+)</name>
        <dbReference type="ChEBI" id="CHEBI:18420"/>
    </ligand>
</feature>
<evidence type="ECO:0000256" key="2">
    <source>
        <dbReference type="ARBA" id="ARBA00011955"/>
    </source>
</evidence>
<keyword evidence="7 11" id="KW-0274">FAD</keyword>
<evidence type="ECO:0000256" key="9">
    <source>
        <dbReference type="ARBA" id="ARBA00031306"/>
    </source>
</evidence>
<evidence type="ECO:0000313" key="13">
    <source>
        <dbReference type="EMBL" id="KRO73176.1"/>
    </source>
</evidence>
<evidence type="ECO:0000256" key="3">
    <source>
        <dbReference type="ARBA" id="ARBA00016337"/>
    </source>
</evidence>
<dbReference type="Proteomes" id="UP000051934">
    <property type="component" value="Unassembled WGS sequence"/>
</dbReference>
<dbReference type="EMBL" id="LIBB01000022">
    <property type="protein sequence ID" value="KRO73176.1"/>
    <property type="molecule type" value="Genomic_DNA"/>
</dbReference>
<evidence type="ECO:0000313" key="14">
    <source>
        <dbReference type="Proteomes" id="UP000051934"/>
    </source>
</evidence>
<dbReference type="GO" id="GO:0046872">
    <property type="term" value="F:metal ion binding"/>
    <property type="evidence" value="ECO:0007669"/>
    <property type="project" value="UniProtKB-UniRule"/>
</dbReference>
<feature type="binding site" evidence="12">
    <location>
        <position position="145"/>
    </location>
    <ligand>
        <name>Mg(2+)</name>
        <dbReference type="ChEBI" id="CHEBI:18420"/>
    </ligand>
</feature>
<comment type="catalytic activity">
    <reaction evidence="10 11">
        <text>L-threonyl-[protein] + FAD = FMN-L-threonyl-[protein] + AMP + H(+)</text>
        <dbReference type="Rhea" id="RHEA:36847"/>
        <dbReference type="Rhea" id="RHEA-COMP:11060"/>
        <dbReference type="Rhea" id="RHEA-COMP:11061"/>
        <dbReference type="ChEBI" id="CHEBI:15378"/>
        <dbReference type="ChEBI" id="CHEBI:30013"/>
        <dbReference type="ChEBI" id="CHEBI:57692"/>
        <dbReference type="ChEBI" id="CHEBI:74257"/>
        <dbReference type="ChEBI" id="CHEBI:456215"/>
        <dbReference type="EC" id="2.7.1.180"/>
    </reaction>
</comment>
<evidence type="ECO:0000256" key="8">
    <source>
        <dbReference type="ARBA" id="ARBA00022842"/>
    </source>
</evidence>
<comment type="similarity">
    <text evidence="1 11">Belongs to the ApbE family.</text>
</comment>